<name>A0A6J5LYL5_9CAUD</name>
<sequence length="90" mass="9752">MSAHLFGNPPIGAPRSNVQIHHPARPDGRTTDAVRVPLHDWQADEDGPLTSLAIELALAPALAHPSDAVRAAARVCRRHLEALLTQETER</sequence>
<accession>A0A6J5LYL5</accession>
<dbReference type="EMBL" id="LR796326">
    <property type="protein sequence ID" value="CAB4136869.1"/>
    <property type="molecule type" value="Genomic_DNA"/>
</dbReference>
<reference evidence="2" key="1">
    <citation type="submission" date="2020-04" db="EMBL/GenBank/DDBJ databases">
        <authorList>
            <person name="Chiriac C."/>
            <person name="Salcher M."/>
            <person name="Ghai R."/>
            <person name="Kavagutti S V."/>
        </authorList>
    </citation>
    <scope>NUCLEOTIDE SEQUENCE</scope>
</reference>
<organism evidence="2">
    <name type="scientific">uncultured Caudovirales phage</name>
    <dbReference type="NCBI Taxonomy" id="2100421"/>
    <lineage>
        <taxon>Viruses</taxon>
        <taxon>Duplodnaviria</taxon>
        <taxon>Heunggongvirae</taxon>
        <taxon>Uroviricota</taxon>
        <taxon>Caudoviricetes</taxon>
        <taxon>Peduoviridae</taxon>
        <taxon>Maltschvirus</taxon>
        <taxon>Maltschvirus maltsch</taxon>
    </lineage>
</organism>
<gene>
    <name evidence="2" type="ORF">UFOVP314_8</name>
</gene>
<feature type="region of interest" description="Disordered" evidence="1">
    <location>
        <begin position="1"/>
        <end position="31"/>
    </location>
</feature>
<evidence type="ECO:0000313" key="2">
    <source>
        <dbReference type="EMBL" id="CAB4136869.1"/>
    </source>
</evidence>
<protein>
    <submittedName>
        <fullName evidence="2">Uncharacterized protein</fullName>
    </submittedName>
</protein>
<evidence type="ECO:0000256" key="1">
    <source>
        <dbReference type="SAM" id="MobiDB-lite"/>
    </source>
</evidence>
<proteinExistence type="predicted"/>